<dbReference type="PANTHER" id="PTHR34582">
    <property type="entry name" value="UPF0702 TRANSMEMBRANE PROTEIN YCAP"/>
    <property type="match status" value="1"/>
</dbReference>
<comment type="similarity">
    <text evidence="2">Belongs to the UPF0702 family.</text>
</comment>
<sequence length="220" mass="24982">MEHYFIILFRTVLLYLLILLIFRLMGKREIGELSILDLVVYIMIAEMASLAIENTKDPLVNTLLPISVLVIIQITLAMLSLKSKKFRDIVDGKPTIIINDGKIDEKAMRSQRYNFDDLLLQLREKDVGDIADVEYAILEPSGTLSIFQKNQGEQEGQQDSSSLALPLIIDGEVQEDNLGMIDKSSSWLLEQLSKQGYKDPGEISFCSYQNGKFYIDLKDK</sequence>
<evidence type="ECO:0000256" key="3">
    <source>
        <dbReference type="ARBA" id="ARBA00022475"/>
    </source>
</evidence>
<dbReference type="PANTHER" id="PTHR34582:SF6">
    <property type="entry name" value="UPF0702 TRANSMEMBRANE PROTEIN YCAP"/>
    <property type="match status" value="1"/>
</dbReference>
<dbReference type="Gene3D" id="3.30.240.20">
    <property type="entry name" value="bsu07140 like domains"/>
    <property type="match status" value="2"/>
</dbReference>
<keyword evidence="10" id="KW-1185">Reference proteome</keyword>
<evidence type="ECO:0000259" key="8">
    <source>
        <dbReference type="Pfam" id="PF04239"/>
    </source>
</evidence>
<evidence type="ECO:0000313" key="10">
    <source>
        <dbReference type="Proteomes" id="UP001303324"/>
    </source>
</evidence>
<dbReference type="EMBL" id="CP134494">
    <property type="protein sequence ID" value="WNF21849.1"/>
    <property type="molecule type" value="Genomic_DNA"/>
</dbReference>
<dbReference type="InterPro" id="IPR007353">
    <property type="entry name" value="DUF421"/>
</dbReference>
<keyword evidence="3" id="KW-1003">Cell membrane</keyword>
<keyword evidence="5 7" id="KW-1133">Transmembrane helix</keyword>
<evidence type="ECO:0000313" key="9">
    <source>
        <dbReference type="EMBL" id="WNF21849.1"/>
    </source>
</evidence>
<keyword evidence="4 7" id="KW-0812">Transmembrane</keyword>
<evidence type="ECO:0000256" key="7">
    <source>
        <dbReference type="SAM" id="Phobius"/>
    </source>
</evidence>
<gene>
    <name evidence="9" type="ORF">RH061_16890</name>
</gene>
<evidence type="ECO:0000256" key="4">
    <source>
        <dbReference type="ARBA" id="ARBA00022692"/>
    </source>
</evidence>
<dbReference type="Proteomes" id="UP001303324">
    <property type="component" value="Chromosome"/>
</dbReference>
<evidence type="ECO:0000256" key="5">
    <source>
        <dbReference type="ARBA" id="ARBA00022989"/>
    </source>
</evidence>
<evidence type="ECO:0000256" key="1">
    <source>
        <dbReference type="ARBA" id="ARBA00004651"/>
    </source>
</evidence>
<keyword evidence="6 7" id="KW-0472">Membrane</keyword>
<protein>
    <submittedName>
        <fullName evidence="9">DUF421 domain-containing protein</fullName>
    </submittedName>
</protein>
<feature type="domain" description="YetF C-terminal" evidence="8">
    <location>
        <begin position="82"/>
        <end position="209"/>
    </location>
</feature>
<feature type="transmembrane region" description="Helical" evidence="7">
    <location>
        <begin position="6"/>
        <end position="26"/>
    </location>
</feature>
<name>A0ABY9VDA1_9BACI</name>
<comment type="subcellular location">
    <subcellularLocation>
        <location evidence="1">Cell membrane</location>
        <topology evidence="1">Multi-pass membrane protein</topology>
    </subcellularLocation>
</comment>
<accession>A0ABY9VDA1</accession>
<feature type="transmembrane region" description="Helical" evidence="7">
    <location>
        <begin position="33"/>
        <end position="52"/>
    </location>
</feature>
<evidence type="ECO:0000256" key="2">
    <source>
        <dbReference type="ARBA" id="ARBA00006448"/>
    </source>
</evidence>
<feature type="transmembrane region" description="Helical" evidence="7">
    <location>
        <begin position="58"/>
        <end position="79"/>
    </location>
</feature>
<dbReference type="RefSeq" id="WP_311071911.1">
    <property type="nucleotide sequence ID" value="NZ_CP134494.1"/>
</dbReference>
<evidence type="ECO:0000256" key="6">
    <source>
        <dbReference type="ARBA" id="ARBA00023136"/>
    </source>
</evidence>
<organism evidence="9 10">
    <name type="scientific">Mesobacillus jeotgali</name>
    <dbReference type="NCBI Taxonomy" id="129985"/>
    <lineage>
        <taxon>Bacteria</taxon>
        <taxon>Bacillati</taxon>
        <taxon>Bacillota</taxon>
        <taxon>Bacilli</taxon>
        <taxon>Bacillales</taxon>
        <taxon>Bacillaceae</taxon>
        <taxon>Mesobacillus</taxon>
    </lineage>
</organism>
<dbReference type="InterPro" id="IPR023090">
    <property type="entry name" value="UPF0702_alpha/beta_dom_sf"/>
</dbReference>
<reference evidence="9 10" key="1">
    <citation type="submission" date="2023-09" db="EMBL/GenBank/DDBJ databases">
        <title>Microbial mechanism of fulvic acid promoting antimony reduction mineralization in rice fields.</title>
        <authorList>
            <person name="Chen G."/>
            <person name="Lan J."/>
        </authorList>
    </citation>
    <scope>NUCLEOTIDE SEQUENCE [LARGE SCALE GENOMIC DNA]</scope>
    <source>
        <strain evidence="9 10">PS1</strain>
    </source>
</reference>
<dbReference type="Pfam" id="PF04239">
    <property type="entry name" value="DUF421"/>
    <property type="match status" value="1"/>
</dbReference>
<proteinExistence type="inferred from homology"/>